<feature type="domain" description="N-acetyltransferase" evidence="1">
    <location>
        <begin position="5"/>
        <end position="192"/>
    </location>
</feature>
<dbReference type="PANTHER" id="PTHR41368">
    <property type="entry name" value="PROTEIN YGHO"/>
    <property type="match status" value="1"/>
</dbReference>
<comment type="caution">
    <text evidence="2">The sequence shown here is derived from an EMBL/GenBank/DDBJ whole genome shotgun (WGS) entry which is preliminary data.</text>
</comment>
<reference evidence="2" key="1">
    <citation type="submission" date="2023-07" db="EMBL/GenBank/DDBJ databases">
        <authorList>
            <person name="Kim M."/>
        </authorList>
    </citation>
    <scope>NUCLEOTIDE SEQUENCE</scope>
    <source>
        <strain evidence="2">BIUV-7</strain>
    </source>
</reference>
<gene>
    <name evidence="2" type="ORF">Q4F19_05515</name>
</gene>
<dbReference type="RefSeq" id="WP_303540555.1">
    <property type="nucleotide sequence ID" value="NZ_JAUOTP010000002.1"/>
</dbReference>
<dbReference type="PANTHER" id="PTHR41368:SF1">
    <property type="entry name" value="PROTEIN YGHO"/>
    <property type="match status" value="1"/>
</dbReference>
<dbReference type="EMBL" id="JAUOTP010000002">
    <property type="protein sequence ID" value="MDO6413831.1"/>
    <property type="molecule type" value="Genomic_DNA"/>
</dbReference>
<dbReference type="Pfam" id="PF00583">
    <property type="entry name" value="Acetyltransf_1"/>
    <property type="match status" value="1"/>
</dbReference>
<evidence type="ECO:0000259" key="1">
    <source>
        <dbReference type="PROSITE" id="PS51186"/>
    </source>
</evidence>
<evidence type="ECO:0000313" key="2">
    <source>
        <dbReference type="EMBL" id="MDO6413831.1"/>
    </source>
</evidence>
<dbReference type="InterPro" id="IPR016181">
    <property type="entry name" value="Acyl_CoA_acyltransferase"/>
</dbReference>
<dbReference type="Gene3D" id="3.40.630.30">
    <property type="match status" value="1"/>
</dbReference>
<evidence type="ECO:0000313" key="3">
    <source>
        <dbReference type="Proteomes" id="UP001169764"/>
    </source>
</evidence>
<accession>A0ABT8Y684</accession>
<sequence length="389" mass="43863">MSEAATIRPVVTKADKKAFVNLPFRLYAEDPAWIAPLKDEVMGLITPGKNPFFEHAEAQLFLAERDGEVVGRISASIDHAWTPMPADKGGGADSGNWGYLDAEDQEVARLLIARAEQWLREHGVKRSIGPISMSIWEEPGLLIKGHDQPPTVMMGHDDRRYEAWVEAAGYAKVKDLHTWELDIRVPFPPLIQRIISSGEKNPRIVVRKVDKRKFAEEAAIILAILNDAWSDNWGFVPFTESEIAFAGKKMKPIIFNDLVRIAELDGEPVAFMMTWPDLNELQADLNGELFPFGFIKLLWRLNGGFSGKPKVKTMRVPLMGVVKRLQASRMASQLAFMMIEYVRRDAVAFYGSTRSEIGWILEDNQGMNSIATSINCEINKTYRIYEKAL</sequence>
<name>A0ABT8Y684_9SPHN</name>
<dbReference type="SUPFAM" id="SSF55729">
    <property type="entry name" value="Acyl-CoA N-acyltransferases (Nat)"/>
    <property type="match status" value="1"/>
</dbReference>
<dbReference type="CDD" id="cd04301">
    <property type="entry name" value="NAT_SF"/>
    <property type="match status" value="1"/>
</dbReference>
<proteinExistence type="predicted"/>
<dbReference type="InterPro" id="IPR039968">
    <property type="entry name" value="BcerS-like"/>
</dbReference>
<protein>
    <submittedName>
        <fullName evidence="2">N-acetyltransferase</fullName>
    </submittedName>
</protein>
<dbReference type="Proteomes" id="UP001169764">
    <property type="component" value="Unassembled WGS sequence"/>
</dbReference>
<keyword evidence="3" id="KW-1185">Reference proteome</keyword>
<organism evidence="2 3">
    <name type="scientific">Sphingomonas natans</name>
    <dbReference type="NCBI Taxonomy" id="3063330"/>
    <lineage>
        <taxon>Bacteria</taxon>
        <taxon>Pseudomonadati</taxon>
        <taxon>Pseudomonadota</taxon>
        <taxon>Alphaproteobacteria</taxon>
        <taxon>Sphingomonadales</taxon>
        <taxon>Sphingomonadaceae</taxon>
        <taxon>Sphingomonas</taxon>
    </lineage>
</organism>
<dbReference type="InterPro" id="IPR000182">
    <property type="entry name" value="GNAT_dom"/>
</dbReference>
<dbReference type="PROSITE" id="PS51186">
    <property type="entry name" value="GNAT"/>
    <property type="match status" value="1"/>
</dbReference>